<name>A0ACB9MJZ1_BAUVA</name>
<sequence>MARNMNVKGCRKIEMKKISKESNLHVTFSKRRNGLFKKASELCTLCGAQVALIIFSPGQKVFSFGHPTVDFVLNRFLTRALPQNFSSMQFIEANLSANLCNLNTELTELSELEDAEKTRSVMLNTLRKPTLEKCWWAGPMEAMNLPQLELLKASLEELKSTYNLKADGTQFHFQGSNPGQFLAGSSSRSITLPQQAPPQLSQPPISLANQIFDGNSLMAPLPTGQGLDNIRGFDPIFY</sequence>
<evidence type="ECO:0000313" key="1">
    <source>
        <dbReference type="EMBL" id="KAI4323988.1"/>
    </source>
</evidence>
<accession>A0ACB9MJZ1</accession>
<dbReference type="EMBL" id="CM039434">
    <property type="protein sequence ID" value="KAI4323988.1"/>
    <property type="molecule type" value="Genomic_DNA"/>
</dbReference>
<evidence type="ECO:0000313" key="2">
    <source>
        <dbReference type="Proteomes" id="UP000828941"/>
    </source>
</evidence>
<gene>
    <name evidence="1" type="ORF">L6164_023557</name>
</gene>
<proteinExistence type="predicted"/>
<comment type="caution">
    <text evidence="1">The sequence shown here is derived from an EMBL/GenBank/DDBJ whole genome shotgun (WGS) entry which is preliminary data.</text>
</comment>
<protein>
    <submittedName>
        <fullName evidence="1">Uncharacterized protein</fullName>
    </submittedName>
</protein>
<dbReference type="Proteomes" id="UP000828941">
    <property type="component" value="Chromosome 9"/>
</dbReference>
<organism evidence="1 2">
    <name type="scientific">Bauhinia variegata</name>
    <name type="common">Purple orchid tree</name>
    <name type="synonym">Phanera variegata</name>
    <dbReference type="NCBI Taxonomy" id="167791"/>
    <lineage>
        <taxon>Eukaryota</taxon>
        <taxon>Viridiplantae</taxon>
        <taxon>Streptophyta</taxon>
        <taxon>Embryophyta</taxon>
        <taxon>Tracheophyta</taxon>
        <taxon>Spermatophyta</taxon>
        <taxon>Magnoliopsida</taxon>
        <taxon>eudicotyledons</taxon>
        <taxon>Gunneridae</taxon>
        <taxon>Pentapetalae</taxon>
        <taxon>rosids</taxon>
        <taxon>fabids</taxon>
        <taxon>Fabales</taxon>
        <taxon>Fabaceae</taxon>
        <taxon>Cercidoideae</taxon>
        <taxon>Cercideae</taxon>
        <taxon>Bauhiniinae</taxon>
        <taxon>Bauhinia</taxon>
    </lineage>
</organism>
<reference evidence="1 2" key="1">
    <citation type="journal article" date="2022" name="DNA Res.">
        <title>Chromosomal-level genome assembly of the orchid tree Bauhinia variegata (Leguminosae; Cercidoideae) supports the allotetraploid origin hypothesis of Bauhinia.</title>
        <authorList>
            <person name="Zhong Y."/>
            <person name="Chen Y."/>
            <person name="Zheng D."/>
            <person name="Pang J."/>
            <person name="Liu Y."/>
            <person name="Luo S."/>
            <person name="Meng S."/>
            <person name="Qian L."/>
            <person name="Wei D."/>
            <person name="Dai S."/>
            <person name="Zhou R."/>
        </authorList>
    </citation>
    <scope>NUCLEOTIDE SEQUENCE [LARGE SCALE GENOMIC DNA]</scope>
    <source>
        <strain evidence="1">BV-YZ2020</strain>
    </source>
</reference>
<keyword evidence="2" id="KW-1185">Reference proteome</keyword>